<dbReference type="InterPro" id="IPR032675">
    <property type="entry name" value="LRR_dom_sf"/>
</dbReference>
<organism evidence="1 2">
    <name type="scientific">Lingula anatina</name>
    <name type="common">Brachiopod</name>
    <name type="synonym">Lingula unguis</name>
    <dbReference type="NCBI Taxonomy" id="7574"/>
    <lineage>
        <taxon>Eukaryota</taxon>
        <taxon>Metazoa</taxon>
        <taxon>Spiralia</taxon>
        <taxon>Lophotrochozoa</taxon>
        <taxon>Brachiopoda</taxon>
        <taxon>Linguliformea</taxon>
        <taxon>Lingulata</taxon>
        <taxon>Lingulida</taxon>
        <taxon>Linguloidea</taxon>
        <taxon>Lingulidae</taxon>
        <taxon>Lingula</taxon>
    </lineage>
</organism>
<dbReference type="OrthoDB" id="10257471at2759"/>
<name>A0A1S3JN45_LINAN</name>
<dbReference type="Pfam" id="PF13516">
    <property type="entry name" value="LRR_6"/>
    <property type="match status" value="2"/>
</dbReference>
<evidence type="ECO:0000313" key="2">
    <source>
        <dbReference type="RefSeq" id="XP_013411576.1"/>
    </source>
</evidence>
<dbReference type="Gene3D" id="3.80.10.10">
    <property type="entry name" value="Ribonuclease Inhibitor"/>
    <property type="match status" value="1"/>
</dbReference>
<dbReference type="InterPro" id="IPR050648">
    <property type="entry name" value="F-box_LRR-repeat"/>
</dbReference>
<dbReference type="SUPFAM" id="SSF52047">
    <property type="entry name" value="RNI-like"/>
    <property type="match status" value="1"/>
</dbReference>
<reference evidence="2" key="1">
    <citation type="submission" date="2025-08" db="UniProtKB">
        <authorList>
            <consortium name="RefSeq"/>
        </authorList>
    </citation>
    <scope>IDENTIFICATION</scope>
    <source>
        <tissue evidence="2">Gonads</tissue>
    </source>
</reference>
<dbReference type="SMART" id="SM00367">
    <property type="entry name" value="LRR_CC"/>
    <property type="match status" value="3"/>
</dbReference>
<dbReference type="STRING" id="7574.A0A1S3JN45"/>
<dbReference type="InterPro" id="IPR006553">
    <property type="entry name" value="Leu-rich_rpt_Cys-con_subtyp"/>
</dbReference>
<dbReference type="GeneID" id="106174522"/>
<dbReference type="Proteomes" id="UP000085678">
    <property type="component" value="Unplaced"/>
</dbReference>
<protein>
    <submittedName>
        <fullName evidence="2">Uncharacterized protein LOC106174522</fullName>
    </submittedName>
</protein>
<accession>A0A1S3JN45</accession>
<evidence type="ECO:0000313" key="1">
    <source>
        <dbReference type="Proteomes" id="UP000085678"/>
    </source>
</evidence>
<dbReference type="GO" id="GO:0005737">
    <property type="term" value="C:cytoplasm"/>
    <property type="evidence" value="ECO:0007669"/>
    <property type="project" value="TreeGrafter"/>
</dbReference>
<dbReference type="InParanoid" id="A0A1S3JN45"/>
<dbReference type="PANTHER" id="PTHR13382:SF69">
    <property type="entry name" value="FI18408P1"/>
    <property type="match status" value="1"/>
</dbReference>
<dbReference type="InterPro" id="IPR001611">
    <property type="entry name" value="Leu-rich_rpt"/>
</dbReference>
<sequence>MSQVYPLHMISERIVLYSLLNISDESTQDISKYLVACLNTENYTAVSQGLLQTLIKDYPEKLTNELLVALSPPHLRQLSLEKCSGISAAGIHRVLHKCSHLQSLDLSENDKLSQPKVFEDLGKITQNLMSLSLRNCELVNDAVVHAILRHHPHLLHLDLSGNGGITDDVFLLDPETQLLASMASQEPETKFLHQLSSVNISGCIGLTSAALCYLTSLCGPSLRDVHMACFTFDCTALWFLSGYSLTTAVQLTDVLETISSDEKSIKKDISDQLLTLIEVASAVKANTPENAFKGLFQKYTLSCSSTEVKYSPAGADKTVLHENPDGPHVFVKPEAVISGPAACVDEGPNGAALELEDVTVELTHFNQCRNSEKNEVENARVEEACAMTSSCNPASENLIDNPVCSED</sequence>
<dbReference type="PANTHER" id="PTHR13382">
    <property type="entry name" value="MITOCHONDRIAL ATP SYNTHASE COUPLING FACTOR B"/>
    <property type="match status" value="1"/>
</dbReference>
<proteinExistence type="predicted"/>
<gene>
    <name evidence="2" type="primary">LOC106174522</name>
</gene>
<dbReference type="KEGG" id="lak:106174522"/>
<dbReference type="RefSeq" id="XP_013411576.1">
    <property type="nucleotide sequence ID" value="XM_013556122.1"/>
</dbReference>
<keyword evidence="1" id="KW-1185">Reference proteome</keyword>
<dbReference type="AlphaFoldDB" id="A0A1S3JN45"/>